<dbReference type="RefSeq" id="XP_018982333.1">
    <property type="nucleotide sequence ID" value="XM_019126771.1"/>
</dbReference>
<name>A0A1E3QH31_9ASCO</name>
<organism evidence="1 2">
    <name type="scientific">Babjeviella inositovora NRRL Y-12698</name>
    <dbReference type="NCBI Taxonomy" id="984486"/>
    <lineage>
        <taxon>Eukaryota</taxon>
        <taxon>Fungi</taxon>
        <taxon>Dikarya</taxon>
        <taxon>Ascomycota</taxon>
        <taxon>Saccharomycotina</taxon>
        <taxon>Pichiomycetes</taxon>
        <taxon>Serinales incertae sedis</taxon>
        <taxon>Babjeviella</taxon>
    </lineage>
</organism>
<protein>
    <submittedName>
        <fullName evidence="1">Uncharacterized protein</fullName>
    </submittedName>
</protein>
<evidence type="ECO:0000313" key="2">
    <source>
        <dbReference type="Proteomes" id="UP000094336"/>
    </source>
</evidence>
<accession>A0A1E3QH31</accession>
<reference evidence="2" key="1">
    <citation type="submission" date="2016-05" db="EMBL/GenBank/DDBJ databases">
        <title>Comparative genomics of biotechnologically important yeasts.</title>
        <authorList>
            <consortium name="DOE Joint Genome Institute"/>
            <person name="Riley R."/>
            <person name="Haridas S."/>
            <person name="Wolfe K.H."/>
            <person name="Lopes M.R."/>
            <person name="Hittinger C.T."/>
            <person name="Goker M."/>
            <person name="Salamov A."/>
            <person name="Wisecaver J."/>
            <person name="Long T.M."/>
            <person name="Aerts A.L."/>
            <person name="Barry K."/>
            <person name="Choi C."/>
            <person name="Clum A."/>
            <person name="Coughlan A.Y."/>
            <person name="Deshpande S."/>
            <person name="Douglass A.P."/>
            <person name="Hanson S.J."/>
            <person name="Klenk H.-P."/>
            <person name="Labutti K."/>
            <person name="Lapidus A."/>
            <person name="Lindquist E."/>
            <person name="Lipzen A."/>
            <person name="Meier-Kolthoff J.P."/>
            <person name="Ohm R.A."/>
            <person name="Otillar R.P."/>
            <person name="Pangilinan J."/>
            <person name="Peng Y."/>
            <person name="Rokas A."/>
            <person name="Rosa C.A."/>
            <person name="Scheuner C."/>
            <person name="Sibirny A.A."/>
            <person name="Slot J.C."/>
            <person name="Stielow J.B."/>
            <person name="Sun H."/>
            <person name="Kurtzman C.P."/>
            <person name="Blackwell M."/>
            <person name="Grigoriev I.V."/>
            <person name="Jeffries T.W."/>
        </authorList>
    </citation>
    <scope>NUCLEOTIDE SEQUENCE [LARGE SCALE GENOMIC DNA]</scope>
    <source>
        <strain evidence="2">NRRL Y-12698</strain>
    </source>
</reference>
<dbReference type="EMBL" id="KV454444">
    <property type="protein sequence ID" value="ODQ77005.1"/>
    <property type="molecule type" value="Genomic_DNA"/>
</dbReference>
<keyword evidence="2" id="KW-1185">Reference proteome</keyword>
<sequence>MCKMPAFEYPCLTVKICQVSRESSQAGEETLIKEWLVRSQLVYFSVHGLYSLVSRSVHC</sequence>
<proteinExistence type="predicted"/>
<gene>
    <name evidence="1" type="ORF">BABINDRAFT_106280</name>
</gene>
<dbReference type="Proteomes" id="UP000094336">
    <property type="component" value="Unassembled WGS sequence"/>
</dbReference>
<dbReference type="AlphaFoldDB" id="A0A1E3QH31"/>
<evidence type="ECO:0000313" key="1">
    <source>
        <dbReference type="EMBL" id="ODQ77005.1"/>
    </source>
</evidence>
<dbReference type="GeneID" id="30144625"/>